<dbReference type="InterPro" id="IPR051082">
    <property type="entry name" value="Pentapeptide-BTB/POZ_domain"/>
</dbReference>
<dbReference type="SUPFAM" id="SSF53474">
    <property type="entry name" value="alpha/beta-Hydrolases"/>
    <property type="match status" value="1"/>
</dbReference>
<dbReference type="PANTHER" id="PTHR14136:SF17">
    <property type="entry name" value="BTB_POZ DOMAIN-CONTAINING PROTEIN KCTD9"/>
    <property type="match status" value="1"/>
</dbReference>
<dbReference type="Pfam" id="PF00805">
    <property type="entry name" value="Pentapeptide"/>
    <property type="match status" value="2"/>
</dbReference>
<protein>
    <submittedName>
        <fullName evidence="1">Putative low-complexity protein</fullName>
    </submittedName>
</protein>
<dbReference type="SUPFAM" id="SSF141571">
    <property type="entry name" value="Pentapeptide repeat-like"/>
    <property type="match status" value="2"/>
</dbReference>
<organism evidence="1">
    <name type="scientific">uncultured marine thaumarchaeote KM3_76_G12</name>
    <dbReference type="NCBI Taxonomy" id="1456285"/>
    <lineage>
        <taxon>Archaea</taxon>
        <taxon>Nitrososphaerota</taxon>
        <taxon>environmental samples</taxon>
    </lineage>
</organism>
<dbReference type="PANTHER" id="PTHR14136">
    <property type="entry name" value="BTB_POZ DOMAIN-CONTAINING PROTEIN KCTD9"/>
    <property type="match status" value="1"/>
</dbReference>
<dbReference type="InterPro" id="IPR001646">
    <property type="entry name" value="5peptide_repeat"/>
</dbReference>
<dbReference type="Gene3D" id="3.40.50.1820">
    <property type="entry name" value="alpha/beta hydrolase"/>
    <property type="match status" value="1"/>
</dbReference>
<dbReference type="Gene3D" id="2.160.20.80">
    <property type="entry name" value="E3 ubiquitin-protein ligase SopA"/>
    <property type="match status" value="2"/>
</dbReference>
<evidence type="ECO:0000313" key="1">
    <source>
        <dbReference type="EMBL" id="AIF17243.1"/>
    </source>
</evidence>
<dbReference type="EMBL" id="KF901076">
    <property type="protein sequence ID" value="AIF17243.1"/>
    <property type="molecule type" value="Genomic_DNA"/>
</dbReference>
<name>A0A075HTP7_9ARCH</name>
<accession>A0A075HTP7</accession>
<reference evidence="1" key="1">
    <citation type="journal article" date="2014" name="Genome Biol. Evol.">
        <title>Pangenome evidence for extensive interdomain horizontal transfer affecting lineage core and shell genes in uncultured planktonic thaumarchaeota and euryarchaeota.</title>
        <authorList>
            <person name="Deschamps P."/>
            <person name="Zivanovic Y."/>
            <person name="Moreira D."/>
            <person name="Rodriguez-Valera F."/>
            <person name="Lopez-Garcia P."/>
        </authorList>
    </citation>
    <scope>NUCLEOTIDE SEQUENCE</scope>
</reference>
<proteinExistence type="predicted"/>
<sequence>MKYSIISLLVLFVLGLMIPNAFAENVPDWVKNTAGWWATDTISETEFLNAIEFLVNEEIIQVSDITSGKDGSESIPGWIKNNAEWWAEGQIDDQTFVNGIEFLIKEGIIQIKTEQSELEILLQKRKNLIDFIWKGDGFPTRLPDSIMYDISDKNFYNLKNLEKIDKITVEMKNDVNSVAYLLHPKEQLRNDLIIYHNGHSEYDGGEKQIRFFLDRGYTVLVFSMPLTAMNNEPIIMLDGKKTKLENHNQFKFLESDSFSPISYFVEPIAVSLNFIDKNFEYTNYHMIGISGGGWTAVIYPAIDQRISHVFSVAGSLPLELRTQERDAGDYEQTLPELYLIANYYDLYVLASFGTDKKLTQVFNLYDECCFASKDLDLSYENEIKNRLTSLGSGEFEISIINDYYHFITGYHLILFYLDIDEKNAQFLDDSELRLQNNDFSNIVLNELVLNYQDFSDGDFTNSELRHADFSNSNFANSNFFYSKFYFSDLTNTDITNSDFSYSTICTPEIEKTIIHNVDFTKSVIHFADFSRSDLKNTKFDMVTCINCIFDQIDISEIKISENTYNPTTFTGSSFKNVDFRDWEHGMVDFSGKFGKGCAYETPTKILGSDLTGSNFSGVDLKNIVFTHHISESLSWSSANLTNVDFSFADLSFHNLKNTDLIGANLSNSDLTGVDFTGANLDGAILDNAILTGANLKCINHPICESD</sequence>
<dbReference type="AlphaFoldDB" id="A0A075HTP7"/>
<dbReference type="InterPro" id="IPR029058">
    <property type="entry name" value="AB_hydrolase_fold"/>
</dbReference>